<keyword evidence="3" id="KW-1185">Reference proteome</keyword>
<accession>A0A4Z1GMH3</accession>
<dbReference type="AlphaFoldDB" id="A0A4Z1GMH3"/>
<evidence type="ECO:0000313" key="3">
    <source>
        <dbReference type="Proteomes" id="UP000297814"/>
    </source>
</evidence>
<evidence type="ECO:0000313" key="2">
    <source>
        <dbReference type="EMBL" id="TGO34877.1"/>
    </source>
</evidence>
<comment type="caution">
    <text evidence="2">The sequence shown here is derived from an EMBL/GenBank/DDBJ whole genome shotgun (WGS) entry which is preliminary data.</text>
</comment>
<organism evidence="2 3">
    <name type="scientific">Botrytis hyacinthi</name>
    <dbReference type="NCBI Taxonomy" id="278943"/>
    <lineage>
        <taxon>Eukaryota</taxon>
        <taxon>Fungi</taxon>
        <taxon>Dikarya</taxon>
        <taxon>Ascomycota</taxon>
        <taxon>Pezizomycotina</taxon>
        <taxon>Leotiomycetes</taxon>
        <taxon>Helotiales</taxon>
        <taxon>Sclerotiniaceae</taxon>
        <taxon>Botrytis</taxon>
    </lineage>
</organism>
<sequence>MDEDAGSPISSQDSVLDMDDDAGSIISSQDSVPDMDFVERANQMMADTKKRRDAKRTKIEYERAQRIKEVKKKRGVLYENKRIQRGKLQKAQWKQLHSLDKKRQELERRILDIMKVIESNTLSIAREFNAVVLARLSAMEKLADIQNAA</sequence>
<dbReference type="EMBL" id="PQXK01000178">
    <property type="protein sequence ID" value="TGO34877.1"/>
    <property type="molecule type" value="Genomic_DNA"/>
</dbReference>
<feature type="region of interest" description="Disordered" evidence="1">
    <location>
        <begin position="1"/>
        <end position="33"/>
    </location>
</feature>
<name>A0A4Z1GMH3_9HELO</name>
<evidence type="ECO:0000256" key="1">
    <source>
        <dbReference type="SAM" id="MobiDB-lite"/>
    </source>
</evidence>
<dbReference type="Proteomes" id="UP000297814">
    <property type="component" value="Unassembled WGS sequence"/>
</dbReference>
<protein>
    <submittedName>
        <fullName evidence="2">Uncharacterized protein</fullName>
    </submittedName>
</protein>
<gene>
    <name evidence="2" type="ORF">BHYA_0178g00080</name>
</gene>
<proteinExistence type="predicted"/>
<reference evidence="2 3" key="1">
    <citation type="submission" date="2017-12" db="EMBL/GenBank/DDBJ databases">
        <title>Comparative genomics of Botrytis spp.</title>
        <authorList>
            <person name="Valero-Jimenez C.A."/>
            <person name="Tapia P."/>
            <person name="Veloso J."/>
            <person name="Silva-Moreno E."/>
            <person name="Staats M."/>
            <person name="Valdes J.H."/>
            <person name="Van Kan J.A.L."/>
        </authorList>
    </citation>
    <scope>NUCLEOTIDE SEQUENCE [LARGE SCALE GENOMIC DNA]</scope>
    <source>
        <strain evidence="2 3">Bh0001</strain>
    </source>
</reference>